<feature type="region of interest" description="Disordered" evidence="1">
    <location>
        <begin position="299"/>
        <end position="331"/>
    </location>
</feature>
<proteinExistence type="predicted"/>
<dbReference type="PANTHER" id="PTHR30093:SF2">
    <property type="entry name" value="TYPE II SECRETION SYSTEM PROTEIN H"/>
    <property type="match status" value="1"/>
</dbReference>
<dbReference type="HOGENOM" id="CLU_041661_0_0_0"/>
<feature type="transmembrane region" description="Helical" evidence="2">
    <location>
        <begin position="12"/>
        <end position="35"/>
    </location>
</feature>
<dbReference type="InterPro" id="IPR045584">
    <property type="entry name" value="Pilin-like"/>
</dbReference>
<sequence length="331" mass="34755">MSSPLRRGFTLVELLVVITIIGILAGLLLPAVSIARESARNAQCKNNLKQHGVAVMNYQTSKQKMPPLMAFIPTSGAPSDYSTQIVNWPVPLLAELGRNDLAELYSEAYRSSTASIAADASNEALDGQVLPILVCPSDPVDVVTGTSNPLGYFANGGIKNLYGASATSGVDIEANGAWSDNAITSGDLKVLLDRMKDGASNTILLAERVQTGQDFQWNVVSGGGASSNPNDYEAAIFWYDAFTTSGPPINSAIGDTVTATNSLPSSNHFGGVNICMVDGSVKYLDENVNATVLGRLMSSNGAKANSTPSTPSAAPEPDWQKTPIKGTELDL</sequence>
<dbReference type="PROSITE" id="PS00409">
    <property type="entry name" value="PROKAR_NTER_METHYL"/>
    <property type="match status" value="1"/>
</dbReference>
<dbReference type="eggNOG" id="COG2165">
    <property type="taxonomic scope" value="Bacteria"/>
</dbReference>
<dbReference type="EMBL" id="AANZ01000021">
    <property type="protein sequence ID" value="EAQ78405.1"/>
    <property type="molecule type" value="Genomic_DNA"/>
</dbReference>
<evidence type="ECO:0000256" key="1">
    <source>
        <dbReference type="SAM" id="MobiDB-lite"/>
    </source>
</evidence>
<dbReference type="SUPFAM" id="SSF54523">
    <property type="entry name" value="Pili subunits"/>
    <property type="match status" value="1"/>
</dbReference>
<name>A3ZYF5_9BACT</name>
<evidence type="ECO:0000256" key="2">
    <source>
        <dbReference type="SAM" id="Phobius"/>
    </source>
</evidence>
<dbReference type="InterPro" id="IPR011453">
    <property type="entry name" value="DUF1559"/>
</dbReference>
<dbReference type="PANTHER" id="PTHR30093">
    <property type="entry name" value="GENERAL SECRETION PATHWAY PROTEIN G"/>
    <property type="match status" value="1"/>
</dbReference>
<dbReference type="InterPro" id="IPR027558">
    <property type="entry name" value="Pre_pil_HX9DG_C"/>
</dbReference>
<dbReference type="NCBIfam" id="TIGR04294">
    <property type="entry name" value="pre_pil_HX9DG"/>
    <property type="match status" value="1"/>
</dbReference>
<dbReference type="Proteomes" id="UP000004358">
    <property type="component" value="Unassembled WGS sequence"/>
</dbReference>
<dbReference type="RefSeq" id="WP_002654980.1">
    <property type="nucleotide sequence ID" value="NZ_CH672377.1"/>
</dbReference>
<dbReference type="STRING" id="314230.DSM3645_06931"/>
<organism evidence="4 5">
    <name type="scientific">Blastopirellula marina DSM 3645</name>
    <dbReference type="NCBI Taxonomy" id="314230"/>
    <lineage>
        <taxon>Bacteria</taxon>
        <taxon>Pseudomonadati</taxon>
        <taxon>Planctomycetota</taxon>
        <taxon>Planctomycetia</taxon>
        <taxon>Pirellulales</taxon>
        <taxon>Pirellulaceae</taxon>
        <taxon>Blastopirellula</taxon>
    </lineage>
</organism>
<dbReference type="AlphaFoldDB" id="A3ZYF5"/>
<dbReference type="NCBIfam" id="TIGR02532">
    <property type="entry name" value="IV_pilin_GFxxxE"/>
    <property type="match status" value="1"/>
</dbReference>
<dbReference type="Gene3D" id="3.30.700.10">
    <property type="entry name" value="Glycoprotein, Type 4 Pilin"/>
    <property type="match status" value="1"/>
</dbReference>
<feature type="domain" description="DUF1559" evidence="3">
    <location>
        <begin position="35"/>
        <end position="289"/>
    </location>
</feature>
<evidence type="ECO:0000313" key="5">
    <source>
        <dbReference type="Proteomes" id="UP000004358"/>
    </source>
</evidence>
<dbReference type="Pfam" id="PF07596">
    <property type="entry name" value="SBP_bac_10"/>
    <property type="match status" value="1"/>
</dbReference>
<keyword evidence="2" id="KW-1133">Transmembrane helix</keyword>
<dbReference type="Pfam" id="PF07963">
    <property type="entry name" value="N_methyl"/>
    <property type="match status" value="1"/>
</dbReference>
<evidence type="ECO:0000313" key="4">
    <source>
        <dbReference type="EMBL" id="EAQ78405.1"/>
    </source>
</evidence>
<gene>
    <name evidence="4" type="ORF">DSM3645_06931</name>
</gene>
<reference evidence="4 5" key="1">
    <citation type="submission" date="2006-02" db="EMBL/GenBank/DDBJ databases">
        <authorList>
            <person name="Amann R."/>
            <person name="Ferriera S."/>
            <person name="Johnson J."/>
            <person name="Kravitz S."/>
            <person name="Halpern A."/>
            <person name="Remington K."/>
            <person name="Beeson K."/>
            <person name="Tran B."/>
            <person name="Rogers Y.-H."/>
            <person name="Friedman R."/>
            <person name="Venter J.C."/>
        </authorList>
    </citation>
    <scope>NUCLEOTIDE SEQUENCE [LARGE SCALE GENOMIC DNA]</scope>
    <source>
        <strain evidence="4 5">DSM 3645</strain>
    </source>
</reference>
<dbReference type="InterPro" id="IPR012902">
    <property type="entry name" value="N_methyl_site"/>
</dbReference>
<keyword evidence="2" id="KW-0812">Transmembrane</keyword>
<protein>
    <recommendedName>
        <fullName evidence="3">DUF1559 domain-containing protein</fullName>
    </recommendedName>
</protein>
<keyword evidence="2" id="KW-0472">Membrane</keyword>
<accession>A3ZYF5</accession>
<feature type="compositionally biased region" description="Low complexity" evidence="1">
    <location>
        <begin position="306"/>
        <end position="315"/>
    </location>
</feature>
<evidence type="ECO:0000259" key="3">
    <source>
        <dbReference type="Pfam" id="PF07596"/>
    </source>
</evidence>
<comment type="caution">
    <text evidence="4">The sequence shown here is derived from an EMBL/GenBank/DDBJ whole genome shotgun (WGS) entry which is preliminary data.</text>
</comment>